<dbReference type="AlphaFoldDB" id="A0A2A6RQ32"/>
<accession>A0A2A6RQ32</accession>
<feature type="domain" description="Aerotolerance regulator N-terminal" evidence="2">
    <location>
        <begin position="1"/>
        <end position="77"/>
    </location>
</feature>
<feature type="transmembrane region" description="Helical" evidence="1">
    <location>
        <begin position="593"/>
        <end position="612"/>
    </location>
</feature>
<gene>
    <name evidence="4" type="ORF">CJ255_00060</name>
</gene>
<dbReference type="EMBL" id="NQWI01000001">
    <property type="protein sequence ID" value="PDW05021.1"/>
    <property type="molecule type" value="Genomic_DNA"/>
</dbReference>
<dbReference type="Gene3D" id="3.40.50.410">
    <property type="entry name" value="von Willebrand factor, type A domain"/>
    <property type="match status" value="1"/>
</dbReference>
<dbReference type="Pfam" id="PF13519">
    <property type="entry name" value="VWA_2"/>
    <property type="match status" value="1"/>
</dbReference>
<dbReference type="SUPFAM" id="SSF53300">
    <property type="entry name" value="vWA-like"/>
    <property type="match status" value="1"/>
</dbReference>
<evidence type="ECO:0000313" key="4">
    <source>
        <dbReference type="EMBL" id="PDW05021.1"/>
    </source>
</evidence>
<feature type="domain" description="VWFA" evidence="3">
    <location>
        <begin position="90"/>
        <end position="196"/>
    </location>
</feature>
<evidence type="ECO:0000259" key="2">
    <source>
        <dbReference type="Pfam" id="PF07584"/>
    </source>
</evidence>
<reference evidence="5" key="1">
    <citation type="submission" date="2017-08" db="EMBL/GenBank/DDBJ databases">
        <authorList>
            <person name="Grouzdev D.S."/>
            <person name="Gaisin V.A."/>
            <person name="Rysina M.S."/>
            <person name="Gorlenko V.M."/>
        </authorList>
    </citation>
    <scope>NUCLEOTIDE SEQUENCE [LARGE SCALE GENOMIC DNA]</scope>
    <source>
        <strain evidence="5">Kir15-3F</strain>
    </source>
</reference>
<evidence type="ECO:0008006" key="6">
    <source>
        <dbReference type="Google" id="ProtNLM"/>
    </source>
</evidence>
<sequence length="620" mass="66588">MSLLAPLGLLALFSLPLVLLLHLLRERRRRVVVPSLLLWQQLPQRPPPRRRRFPPPTLLLLLHLLIAALLALALAQPAWTLALFGRDEQLVLIIDTSTSMAAVRPGLVESRLEAARNLARRQIANLGARTSLALVATHPEPRLLAQAGPEGAAQLLAALEDLRAAGTGSNLAQALTLGEALLQGQSGGRILVLTDAALPQSELDALGARPRSVAVEWLNLGGTLDNLALVNFAARPRSSGPTPVYARVVNYGETSVRTALRLYGDDQLLDTRAVSLGPAGEVELTWRIPQGVRLLRAELESRDALAADDVATLSLAQQRPLQALLVSEQPSALLRALRVLPELSLEVVSFEDYPSSPLVTEADLTIFDGAMPLAWPAGAVWVINPPPGSALLPVGELVAAQGQLASSAAIFDDLSLAGVNFGLVRELVPPAWLEPLLVQGGQPLIVRGRYATSDVLVWNIDLAQGNFTSRLAFPLLVARSVGDLTPPALPGAMLLGETLEVTLDPRTTQLEIVAPNGYVQVRTPQPNEPILVQFDQPGFYTLAEQAEGQNIFTGTIAINAGTPSESNLRARILPAPSTPAAVTLNEADQMQPLWPWLALSALVIMVLEWFYVHGRRQVLT</sequence>
<keyword evidence="1" id="KW-1133">Transmembrane helix</keyword>
<organism evidence="4 5">
    <name type="scientific">Candidatus Viridilinea mediisalina</name>
    <dbReference type="NCBI Taxonomy" id="2024553"/>
    <lineage>
        <taxon>Bacteria</taxon>
        <taxon>Bacillati</taxon>
        <taxon>Chloroflexota</taxon>
        <taxon>Chloroflexia</taxon>
        <taxon>Chloroflexales</taxon>
        <taxon>Chloroflexineae</taxon>
        <taxon>Oscillochloridaceae</taxon>
        <taxon>Candidatus Viridilinea</taxon>
    </lineage>
</organism>
<dbReference type="Pfam" id="PF07584">
    <property type="entry name" value="BatA"/>
    <property type="match status" value="1"/>
</dbReference>
<evidence type="ECO:0000259" key="3">
    <source>
        <dbReference type="Pfam" id="PF13519"/>
    </source>
</evidence>
<dbReference type="OrthoDB" id="139163at2"/>
<proteinExistence type="predicted"/>
<dbReference type="InterPro" id="IPR024163">
    <property type="entry name" value="Aerotolerance_reg_N"/>
</dbReference>
<protein>
    <recommendedName>
        <fullName evidence="6">VWFA domain-containing protein</fullName>
    </recommendedName>
</protein>
<keyword evidence="1" id="KW-0472">Membrane</keyword>
<name>A0A2A6RQ32_9CHLR</name>
<feature type="transmembrane region" description="Helical" evidence="1">
    <location>
        <begin position="58"/>
        <end position="79"/>
    </location>
</feature>
<comment type="caution">
    <text evidence="4">The sequence shown here is derived from an EMBL/GenBank/DDBJ whole genome shotgun (WGS) entry which is preliminary data.</text>
</comment>
<dbReference type="PANTHER" id="PTHR37464:SF1">
    <property type="entry name" value="BLL2463 PROTEIN"/>
    <property type="match status" value="1"/>
</dbReference>
<dbReference type="InterPro" id="IPR002035">
    <property type="entry name" value="VWF_A"/>
</dbReference>
<dbReference type="PANTHER" id="PTHR37464">
    <property type="entry name" value="BLL2463 PROTEIN"/>
    <property type="match status" value="1"/>
</dbReference>
<keyword evidence="1" id="KW-0812">Transmembrane</keyword>
<feature type="transmembrane region" description="Helical" evidence="1">
    <location>
        <begin position="6"/>
        <end position="24"/>
    </location>
</feature>
<evidence type="ECO:0000313" key="5">
    <source>
        <dbReference type="Proteomes" id="UP000220527"/>
    </source>
</evidence>
<dbReference type="CDD" id="cd00198">
    <property type="entry name" value="vWFA"/>
    <property type="match status" value="1"/>
</dbReference>
<keyword evidence="5" id="KW-1185">Reference proteome</keyword>
<evidence type="ECO:0000256" key="1">
    <source>
        <dbReference type="SAM" id="Phobius"/>
    </source>
</evidence>
<dbReference type="InterPro" id="IPR036465">
    <property type="entry name" value="vWFA_dom_sf"/>
</dbReference>
<dbReference type="Proteomes" id="UP000220527">
    <property type="component" value="Unassembled WGS sequence"/>
</dbReference>
<dbReference type="RefSeq" id="WP_097642041.1">
    <property type="nucleotide sequence ID" value="NZ_NQWI01000001.1"/>
</dbReference>